<dbReference type="Proteomes" id="UP001148455">
    <property type="component" value="Unassembled WGS sequence"/>
</dbReference>
<evidence type="ECO:0000313" key="8">
    <source>
        <dbReference type="EMBL" id="MCZ7694848.1"/>
    </source>
</evidence>
<proteinExistence type="inferred from homology"/>
<reference evidence="9" key="1">
    <citation type="submission" date="2022-12" db="EMBL/GenBank/DDBJ databases">
        <title>Genome of R. gnavus strain RSHDN_123.</title>
        <authorList>
            <person name="Abdugheni R."/>
        </authorList>
    </citation>
    <scope>NUCLEOTIDE SEQUENCE</scope>
    <source>
        <strain evidence="9">RSHDN_123</strain>
    </source>
</reference>
<evidence type="ECO:0000313" key="11">
    <source>
        <dbReference type="Proteomes" id="UP001148455"/>
    </source>
</evidence>
<evidence type="ECO:0000313" key="10">
    <source>
        <dbReference type="EMBL" id="MCZ7694850.1"/>
    </source>
</evidence>
<dbReference type="EMBL" id="JAPZED010000015">
    <property type="protein sequence ID" value="MCZ7694847.1"/>
    <property type="molecule type" value="Genomic_DNA"/>
</dbReference>
<dbReference type="GO" id="GO:0042742">
    <property type="term" value="P:defense response to bacterium"/>
    <property type="evidence" value="ECO:0007669"/>
    <property type="project" value="UniProtKB-KW"/>
</dbReference>
<evidence type="ECO:0000256" key="2">
    <source>
        <dbReference type="ARBA" id="ARBA00022529"/>
    </source>
</evidence>
<name>A0A9X3HHJ3_MEDGN</name>
<evidence type="ECO:0000313" key="7">
    <source>
        <dbReference type="EMBL" id="MCZ7694847.1"/>
    </source>
</evidence>
<keyword evidence="3" id="KW-0425">Lantibiotic</keyword>
<dbReference type="GO" id="GO:0031640">
    <property type="term" value="P:killing of cells of another organism"/>
    <property type="evidence" value="ECO:0007669"/>
    <property type="project" value="UniProtKB-KW"/>
</dbReference>
<dbReference type="EMBL" id="JAPZED010000015">
    <property type="protein sequence ID" value="MCZ7694846.1"/>
    <property type="molecule type" value="Genomic_DNA"/>
</dbReference>
<dbReference type="EMBL" id="JAPZED010000015">
    <property type="protein sequence ID" value="MCZ7694849.1"/>
    <property type="molecule type" value="Genomic_DNA"/>
</dbReference>
<evidence type="ECO:0000256" key="4">
    <source>
        <dbReference type="ARBA" id="ARBA00023022"/>
    </source>
</evidence>
<evidence type="ECO:0000313" key="9">
    <source>
        <dbReference type="EMBL" id="MCZ7694849.1"/>
    </source>
</evidence>
<dbReference type="EMBL" id="JAPZED010000015">
    <property type="protein sequence ID" value="MCZ7694850.1"/>
    <property type="molecule type" value="Genomic_DNA"/>
</dbReference>
<dbReference type="GO" id="GO:0005102">
    <property type="term" value="F:signaling receptor binding"/>
    <property type="evidence" value="ECO:0007669"/>
    <property type="project" value="UniProtKB-KW"/>
</dbReference>
<evidence type="ECO:0000256" key="3">
    <source>
        <dbReference type="ARBA" id="ARBA00022789"/>
    </source>
</evidence>
<organism evidence="9 11">
    <name type="scientific">Mediterraneibacter gnavus</name>
    <name type="common">Ruminococcus gnavus</name>
    <dbReference type="NCBI Taxonomy" id="33038"/>
    <lineage>
        <taxon>Bacteria</taxon>
        <taxon>Bacillati</taxon>
        <taxon>Bacillota</taxon>
        <taxon>Clostridia</taxon>
        <taxon>Lachnospirales</taxon>
        <taxon>Lachnospiraceae</taxon>
        <taxon>Mediterraneibacter</taxon>
    </lineage>
</organism>
<dbReference type="NCBIfam" id="NF038155">
    <property type="entry name" value="lanthi_I_FDLD"/>
    <property type="match status" value="1"/>
</dbReference>
<protein>
    <submittedName>
        <fullName evidence="9">Gallidermin/nisin family lantibiotic</fullName>
    </submittedName>
</protein>
<keyword evidence="2" id="KW-0929">Antimicrobial</keyword>
<gene>
    <name evidence="6" type="ORF">O8D18_12515</name>
    <name evidence="7" type="ORF">O8D18_12520</name>
    <name evidence="8" type="ORF">O8D18_12525</name>
    <name evidence="9" type="ORF">O8D18_12530</name>
    <name evidence="10" type="ORF">O8D18_12535</name>
</gene>
<dbReference type="RefSeq" id="WP_269762955.1">
    <property type="nucleotide sequence ID" value="NZ_JAPZEC010000014.1"/>
</dbReference>
<dbReference type="EMBL" id="JAPZED010000015">
    <property type="protein sequence ID" value="MCZ7694848.1"/>
    <property type="molecule type" value="Genomic_DNA"/>
</dbReference>
<comment type="caution">
    <text evidence="9">The sequence shown here is derived from an EMBL/GenBank/DDBJ whole genome shotgun (WGS) entry which is preliminary data.</text>
</comment>
<keyword evidence="4" id="KW-0044">Antibiotic</keyword>
<dbReference type="GO" id="GO:0005576">
    <property type="term" value="C:extracellular region"/>
    <property type="evidence" value="ECO:0007669"/>
    <property type="project" value="InterPro"/>
</dbReference>
<keyword evidence="5" id="KW-0078">Bacteriocin</keyword>
<accession>A0A9X3HHJ3</accession>
<dbReference type="NCBIfam" id="TIGR03731">
    <property type="entry name" value="lantibio_gallid"/>
    <property type="match status" value="1"/>
</dbReference>
<evidence type="ECO:0000313" key="6">
    <source>
        <dbReference type="EMBL" id="MCZ7694846.1"/>
    </source>
</evidence>
<evidence type="ECO:0000256" key="1">
    <source>
        <dbReference type="ARBA" id="ARBA00009379"/>
    </source>
</evidence>
<sequence>MAKDFDLDVQVLKTEAANDDNTRIFSKSLCTPGCNPTATLCTSCIFACV</sequence>
<evidence type="ECO:0000256" key="5">
    <source>
        <dbReference type="ARBA" id="ARBA00023048"/>
    </source>
</evidence>
<dbReference type="Pfam" id="PF02052">
    <property type="entry name" value="Gallidermin"/>
    <property type="match status" value="1"/>
</dbReference>
<dbReference type="AlphaFoldDB" id="A0A9X3HHJ3"/>
<dbReference type="InterPro" id="IPR006079">
    <property type="entry name" value="Lantibiotic_typ-A_Bacillales"/>
</dbReference>
<comment type="similarity">
    <text evidence="1">Belongs to the type A lantibiotic family.</text>
</comment>